<dbReference type="eggNOG" id="COG1281">
    <property type="taxonomic scope" value="Bacteria"/>
</dbReference>
<dbReference type="GO" id="GO:0051082">
    <property type="term" value="F:unfolded protein binding"/>
    <property type="evidence" value="ECO:0007669"/>
    <property type="project" value="InterPro"/>
</dbReference>
<dbReference type="RefSeq" id="WP_014111296.1">
    <property type="nucleotide sequence ID" value="NC_016043.1"/>
</dbReference>
<dbReference type="GO" id="GO:0005737">
    <property type="term" value="C:cytoplasm"/>
    <property type="evidence" value="ECO:0007669"/>
    <property type="project" value="InterPro"/>
</dbReference>
<sequence length="307" mass="34523">MSDLVQKFITLDKSVRIISVNLEDAWDDSQFEKNYHPLLAKLLGELTAASVLLAANIKFEGSVVLQIQSEGPVSLLVVECTSDFKIRSTIKQNQEYAIKDTDTFSSLLNFNGKGSFAVILDPKDKSKGQQPYQGIVPLLADSVSDALRLYMKQSEQLETLLYLASEKKRSTGLLIQKLPYSGGLEISEEQAQETWSNIQALASTIDYEEMLEVSVSTLIDRLFWEIQLLEYPSNTVIWYCPCSKEKVGDMLRMLGKSEVESILSERDNIEVSCQFCGKKYNFDAVDSAQLFIDSSQSQIQDNPKTEH</sequence>
<evidence type="ECO:0000313" key="6">
    <source>
        <dbReference type="EMBL" id="AEP36399.1"/>
    </source>
</evidence>
<name>G4QAT9_TAYAM</name>
<keyword evidence="1" id="KW-0963">Cytoplasm</keyword>
<dbReference type="STRING" id="1008459.TASI_0625"/>
<keyword evidence="5" id="KW-0676">Redox-active center</keyword>
<dbReference type="Gene3D" id="3.90.1280.10">
    <property type="entry name" value="HSP33 redox switch-like"/>
    <property type="match status" value="1"/>
</dbReference>
<dbReference type="SUPFAM" id="SSF118352">
    <property type="entry name" value="HSP33 redox switch-like"/>
    <property type="match status" value="1"/>
</dbReference>
<dbReference type="Gene3D" id="1.10.287.480">
    <property type="entry name" value="helix hairpin bin"/>
    <property type="match status" value="1"/>
</dbReference>
<dbReference type="SUPFAM" id="SSF64397">
    <property type="entry name" value="Hsp33 domain"/>
    <property type="match status" value="1"/>
</dbReference>
<dbReference type="InterPro" id="IPR016154">
    <property type="entry name" value="Heat_shock_Hsp33_C"/>
</dbReference>
<evidence type="ECO:0000256" key="3">
    <source>
        <dbReference type="ARBA" id="ARBA00023157"/>
    </source>
</evidence>
<evidence type="ECO:0000256" key="1">
    <source>
        <dbReference type="ARBA" id="ARBA00022490"/>
    </source>
</evidence>
<dbReference type="PANTHER" id="PTHR30111">
    <property type="entry name" value="33 KDA CHAPERONIN"/>
    <property type="match status" value="1"/>
</dbReference>
<dbReference type="GO" id="GO:0044183">
    <property type="term" value="F:protein folding chaperone"/>
    <property type="evidence" value="ECO:0007669"/>
    <property type="project" value="TreeGrafter"/>
</dbReference>
<organism evidence="6 7">
    <name type="scientific">Taylorella asinigenitalis (strain MCE3)</name>
    <dbReference type="NCBI Taxonomy" id="1008459"/>
    <lineage>
        <taxon>Bacteria</taxon>
        <taxon>Pseudomonadati</taxon>
        <taxon>Pseudomonadota</taxon>
        <taxon>Betaproteobacteria</taxon>
        <taxon>Burkholderiales</taxon>
        <taxon>Alcaligenaceae</taxon>
        <taxon>Taylorella</taxon>
    </lineage>
</organism>
<protein>
    <submittedName>
        <fullName evidence="6">HSP33 protein</fullName>
    </submittedName>
</protein>
<reference evidence="6 7" key="2">
    <citation type="journal article" date="2012" name="PLoS ONE">
        <title>Genomic characterization of the taylorella genus.</title>
        <authorList>
            <person name="Hebert L."/>
            <person name="Moumen B."/>
            <person name="Pons N."/>
            <person name="Duquesne F."/>
            <person name="Breuil M.F."/>
            <person name="Goux D."/>
            <person name="Batto J.M."/>
            <person name="Laugier C."/>
            <person name="Renault P."/>
            <person name="Petry S."/>
        </authorList>
    </citation>
    <scope>NUCLEOTIDE SEQUENCE [LARGE SCALE GENOMIC DNA]</scope>
    <source>
        <strain evidence="6 7">MCE3</strain>
    </source>
</reference>
<dbReference type="InterPro" id="IPR023212">
    <property type="entry name" value="Hsp33_helix_hairpin_bin_dom_sf"/>
</dbReference>
<evidence type="ECO:0000256" key="2">
    <source>
        <dbReference type="ARBA" id="ARBA00022833"/>
    </source>
</evidence>
<dbReference type="CDD" id="cd00498">
    <property type="entry name" value="Hsp33"/>
    <property type="match status" value="1"/>
</dbReference>
<dbReference type="HOGENOM" id="CLU_054493_0_0_4"/>
<evidence type="ECO:0000256" key="4">
    <source>
        <dbReference type="ARBA" id="ARBA00023186"/>
    </source>
</evidence>
<dbReference type="KEGG" id="tas:TASI_0625"/>
<dbReference type="PIRSF" id="PIRSF005261">
    <property type="entry name" value="Heat_shock_Hsp33"/>
    <property type="match status" value="1"/>
</dbReference>
<dbReference type="Proteomes" id="UP000009284">
    <property type="component" value="Chromosome"/>
</dbReference>
<dbReference type="GO" id="GO:0042026">
    <property type="term" value="P:protein refolding"/>
    <property type="evidence" value="ECO:0007669"/>
    <property type="project" value="TreeGrafter"/>
</dbReference>
<gene>
    <name evidence="6" type="ordered locus">TASI_0625</name>
</gene>
<accession>G4QAT9</accession>
<dbReference type="InterPro" id="IPR000397">
    <property type="entry name" value="Heat_shock_Hsp33"/>
</dbReference>
<evidence type="ECO:0000256" key="5">
    <source>
        <dbReference type="ARBA" id="ARBA00023284"/>
    </source>
</evidence>
<dbReference type="InterPro" id="IPR016153">
    <property type="entry name" value="Heat_shock_Hsp33_N"/>
</dbReference>
<keyword evidence="4" id="KW-0143">Chaperone</keyword>
<dbReference type="Pfam" id="PF01430">
    <property type="entry name" value="HSP33"/>
    <property type="match status" value="1"/>
</dbReference>
<dbReference type="PANTHER" id="PTHR30111:SF1">
    <property type="entry name" value="33 KDA CHAPERONIN"/>
    <property type="match status" value="1"/>
</dbReference>
<reference key="1">
    <citation type="submission" date="2011-09" db="EMBL/GenBank/DDBJ databases">
        <title>Genomic characterization of the Taylorella genus.</title>
        <authorList>
            <person name="Hebert L."/>
            <person name="Moumen B."/>
            <person name="Pons N."/>
            <person name="Duquesne F."/>
            <person name="Breuil M.-F."/>
            <person name="Goux D."/>
            <person name="Batto J.-M."/>
            <person name="Renault P."/>
            <person name="Laugier C."/>
            <person name="Petry S."/>
        </authorList>
    </citation>
    <scope>NUCLEOTIDE SEQUENCE</scope>
    <source>
        <strain>MCE3</strain>
    </source>
</reference>
<keyword evidence="7" id="KW-1185">Reference proteome</keyword>
<dbReference type="AlphaFoldDB" id="G4QAT9"/>
<keyword evidence="2" id="KW-0862">Zinc</keyword>
<keyword evidence="3" id="KW-1015">Disulfide bond</keyword>
<dbReference type="EMBL" id="CP003059">
    <property type="protein sequence ID" value="AEP36399.1"/>
    <property type="molecule type" value="Genomic_DNA"/>
</dbReference>
<evidence type="ECO:0000313" key="7">
    <source>
        <dbReference type="Proteomes" id="UP000009284"/>
    </source>
</evidence>
<dbReference type="OrthoDB" id="9793753at2"/>
<dbReference type="Gene3D" id="3.55.30.10">
    <property type="entry name" value="Hsp33 domain"/>
    <property type="match status" value="1"/>
</dbReference>
<proteinExistence type="predicted"/>